<dbReference type="Gene3D" id="3.30.1370.70">
    <property type="entry name" value="Scaffold protein Nfu/NifU, N-terminal domain"/>
    <property type="match status" value="1"/>
</dbReference>
<dbReference type="SMART" id="SM00932">
    <property type="entry name" value="Nfu_N"/>
    <property type="match status" value="1"/>
</dbReference>
<evidence type="ECO:0000256" key="1">
    <source>
        <dbReference type="ARBA" id="ARBA00006420"/>
    </source>
</evidence>
<evidence type="ECO:0000313" key="3">
    <source>
        <dbReference type="EMBL" id="WAQ97676.1"/>
    </source>
</evidence>
<dbReference type="InterPro" id="IPR036498">
    <property type="entry name" value="Nfu/NifU_N_sf"/>
</dbReference>
<dbReference type="Pfam" id="PF08712">
    <property type="entry name" value="Nfu_N"/>
    <property type="match status" value="1"/>
</dbReference>
<keyword evidence="4" id="KW-1185">Reference proteome</keyword>
<organism evidence="3 4">
    <name type="scientific">Mya arenaria</name>
    <name type="common">Soft-shell clam</name>
    <dbReference type="NCBI Taxonomy" id="6604"/>
    <lineage>
        <taxon>Eukaryota</taxon>
        <taxon>Metazoa</taxon>
        <taxon>Spiralia</taxon>
        <taxon>Lophotrochozoa</taxon>
        <taxon>Mollusca</taxon>
        <taxon>Bivalvia</taxon>
        <taxon>Autobranchia</taxon>
        <taxon>Heteroconchia</taxon>
        <taxon>Euheterodonta</taxon>
        <taxon>Imparidentia</taxon>
        <taxon>Neoheterodontei</taxon>
        <taxon>Myida</taxon>
        <taxon>Myoidea</taxon>
        <taxon>Myidae</taxon>
        <taxon>Mya</taxon>
    </lineage>
</organism>
<reference evidence="3" key="1">
    <citation type="submission" date="2022-11" db="EMBL/GenBank/DDBJ databases">
        <title>Centuries of genome instability and evolution in soft-shell clam transmissible cancer (bioRxiv).</title>
        <authorList>
            <person name="Hart S.F.M."/>
            <person name="Yonemitsu M.A."/>
            <person name="Giersch R.M."/>
            <person name="Beal B.F."/>
            <person name="Arriagada G."/>
            <person name="Davis B.W."/>
            <person name="Ostrander E.A."/>
            <person name="Goff S.P."/>
            <person name="Metzger M.J."/>
        </authorList>
    </citation>
    <scope>NUCLEOTIDE SEQUENCE</scope>
    <source>
        <strain evidence="3">MELC-2E11</strain>
        <tissue evidence="3">Siphon/mantle</tissue>
    </source>
</reference>
<comment type="similarity">
    <text evidence="1">Belongs to the NifU family.</text>
</comment>
<dbReference type="PANTHER" id="PTHR11178">
    <property type="entry name" value="IRON-SULFUR CLUSTER SCAFFOLD PROTEIN NFU-RELATED"/>
    <property type="match status" value="1"/>
</dbReference>
<evidence type="ECO:0000259" key="2">
    <source>
        <dbReference type="SMART" id="SM00932"/>
    </source>
</evidence>
<name>A0ABY7DL45_MYAAR</name>
<gene>
    <name evidence="3" type="ORF">MAR_030366</name>
</gene>
<dbReference type="EMBL" id="CP111013">
    <property type="protein sequence ID" value="WAQ97676.1"/>
    <property type="molecule type" value="Genomic_DNA"/>
</dbReference>
<protein>
    <submittedName>
        <fullName evidence="3">NFU1-like protein</fullName>
    </submittedName>
</protein>
<dbReference type="InterPro" id="IPR014824">
    <property type="entry name" value="Nfu/NifU_N"/>
</dbReference>
<sequence>MSYTLKQKHPSSTELLQISDGMITNQEQVNIYKLQLTDSFSMNAILSNYLVFRVLYIIISSKERAANISSVRQCLYCRHISSVTRSRTSQHLQILSSARKTLLQNVRTMFIQTQDTPNPSCLKFIPGVQVLESGTKDFPNGQTAFCSPLAKQLFRIDGVKAVFFGQDFITITKGYEEGIVKLKMQGSCTGCPSSTVTLKNGIQNMLQFYIPEVTEVIQVEDEADEVINSEFEKLEQKLGEKPEPTST</sequence>
<dbReference type="InterPro" id="IPR034904">
    <property type="entry name" value="FSCA_dom_sf"/>
</dbReference>
<dbReference type="SUPFAM" id="SSF110836">
    <property type="entry name" value="Hypothetical protein SAV1430"/>
    <property type="match status" value="1"/>
</dbReference>
<feature type="domain" description="Scaffold protein Nfu/NifU N-terminal" evidence="2">
    <location>
        <begin position="111"/>
        <end position="178"/>
    </location>
</feature>
<dbReference type="Proteomes" id="UP001164746">
    <property type="component" value="Chromosome 2"/>
</dbReference>
<evidence type="ECO:0000313" key="4">
    <source>
        <dbReference type="Proteomes" id="UP001164746"/>
    </source>
</evidence>
<dbReference type="PANTHER" id="PTHR11178:SF1">
    <property type="entry name" value="NFU1 IRON-SULFUR CLUSTER SCAFFOLD HOMOLOG, MITOCHONDRIAL"/>
    <property type="match status" value="1"/>
</dbReference>
<proteinExistence type="inferred from homology"/>
<dbReference type="SUPFAM" id="SSF117916">
    <property type="entry name" value="Fe-S cluster assembly (FSCA) domain-like"/>
    <property type="match status" value="1"/>
</dbReference>
<accession>A0ABY7DL45</accession>